<accession>A0A3S0T2Q0</accession>
<evidence type="ECO:0000313" key="2">
    <source>
        <dbReference type="EMBL" id="RUM22172.1"/>
    </source>
</evidence>
<comment type="caution">
    <text evidence="2">The sequence shown here is derived from an EMBL/GenBank/DDBJ whole genome shotgun (WGS) entry which is preliminary data.</text>
</comment>
<dbReference type="AlphaFoldDB" id="A0A3S0T2Q0"/>
<dbReference type="InterPro" id="IPR014729">
    <property type="entry name" value="Rossmann-like_a/b/a_fold"/>
</dbReference>
<dbReference type="RefSeq" id="WP_126923906.1">
    <property type="nucleotide sequence ID" value="NZ_ML133695.1"/>
</dbReference>
<organism evidence="2 3">
    <name type="scientific">Rhizobium vallis</name>
    <dbReference type="NCBI Taxonomy" id="634290"/>
    <lineage>
        <taxon>Bacteria</taxon>
        <taxon>Pseudomonadati</taxon>
        <taxon>Pseudomonadota</taxon>
        <taxon>Alphaproteobacteria</taxon>
        <taxon>Hyphomicrobiales</taxon>
        <taxon>Rhizobiaceae</taxon>
        <taxon>Rhizobium/Agrobacterium group</taxon>
        <taxon>Rhizobium</taxon>
    </lineage>
</organism>
<dbReference type="OrthoDB" id="8314646at2"/>
<reference evidence="3" key="1">
    <citation type="submission" date="2018-11" db="EMBL/GenBank/DDBJ databases">
        <title>Rhizobium chutanense sp. nov., isolated from root nodules of Phaseolus vulgaris in China.</title>
        <authorList>
            <person name="Huo Y."/>
        </authorList>
    </citation>
    <scope>NUCLEOTIDE SEQUENCE [LARGE SCALE GENOMIC DNA]</scope>
    <source>
        <strain evidence="3">CCBAU 65647</strain>
    </source>
</reference>
<dbReference type="SUPFAM" id="SSF52402">
    <property type="entry name" value="Adenine nucleotide alpha hydrolases-like"/>
    <property type="match status" value="1"/>
</dbReference>
<protein>
    <submittedName>
        <fullName evidence="2">Asparagine synthase</fullName>
    </submittedName>
</protein>
<dbReference type="Proteomes" id="UP000278823">
    <property type="component" value="Unassembled WGS sequence"/>
</dbReference>
<sequence length="556" mass="61031">MFKGTIDRECLPAADGQQQAFQGPAARVDILDHPLLESFRWETPERTILLCRERCVGPDGLGAPRADWTMEQAQAFSAAHRQWPLDYQSVLIDCRTGLVTVSAGRGGVAPLYIRVAGARIDLSWSMADFYPDIDLDDLDVERTGLRLTGTLPYAATTMFRSVFMVTERATLVVGRDGAVDVKYPEPAEYYVPTPLRDDADISAAAGGLVDALLQRWPLQPDLVASEFSGGLDSAVVAAILAARYPDLPTYALEIDGPARAQQIRRRALAVDHFAFRDMLLPVGAVPMVPSSFARHADYEAAPYNADLQRPLGRLLKAFVAASGARVVATGTGGDELLMAHAFEQEPEQLARNVSDAFLPEAFPAALSKSLRDCLADYAALCDRAPFPVLPISVLEAQAARAPLFTAHGLWPVSPFAQPEAVRFYRSLPLAWRQRKSLHRSLLRHLGYPEPFLDIPLRENFEPYLTQSLVAGAAEMALDLTRSCCLHELGLVDADRLIAAIRAVRPHSSLSEVGFLFHAFNVEYMLRRLNEPRSAGTLRDLAGRARHHQAFRAQGAA</sequence>
<dbReference type="EMBL" id="RJTH01000010">
    <property type="protein sequence ID" value="RUM22172.1"/>
    <property type="molecule type" value="Genomic_DNA"/>
</dbReference>
<feature type="domain" description="Asparagine synthetase" evidence="1">
    <location>
        <begin position="223"/>
        <end position="354"/>
    </location>
</feature>
<proteinExistence type="predicted"/>
<dbReference type="Gene3D" id="3.40.50.620">
    <property type="entry name" value="HUPs"/>
    <property type="match status" value="1"/>
</dbReference>
<gene>
    <name evidence="2" type="ORF">EFQ99_25090</name>
</gene>
<dbReference type="Pfam" id="PF00733">
    <property type="entry name" value="Asn_synthase"/>
    <property type="match status" value="1"/>
</dbReference>
<evidence type="ECO:0000259" key="1">
    <source>
        <dbReference type="Pfam" id="PF00733"/>
    </source>
</evidence>
<keyword evidence="3" id="KW-1185">Reference proteome</keyword>
<dbReference type="GO" id="GO:0006529">
    <property type="term" value="P:asparagine biosynthetic process"/>
    <property type="evidence" value="ECO:0007669"/>
    <property type="project" value="InterPro"/>
</dbReference>
<name>A0A3S0T2Q0_9HYPH</name>
<dbReference type="GO" id="GO:0004066">
    <property type="term" value="F:asparagine synthase (glutamine-hydrolyzing) activity"/>
    <property type="evidence" value="ECO:0007669"/>
    <property type="project" value="InterPro"/>
</dbReference>
<dbReference type="InterPro" id="IPR001962">
    <property type="entry name" value="Asn_synthase"/>
</dbReference>
<evidence type="ECO:0000313" key="3">
    <source>
        <dbReference type="Proteomes" id="UP000278823"/>
    </source>
</evidence>